<evidence type="ECO:0000313" key="2">
    <source>
        <dbReference type="Proteomes" id="UP000570517"/>
    </source>
</evidence>
<keyword evidence="2" id="KW-1185">Reference proteome</keyword>
<accession>A0A850PVI7</accession>
<dbReference type="Proteomes" id="UP000570517">
    <property type="component" value="Unassembled WGS sequence"/>
</dbReference>
<protein>
    <recommendedName>
        <fullName evidence="3">Bacteriophage protein</fullName>
    </recommendedName>
</protein>
<dbReference type="RefSeq" id="WP_347133118.1">
    <property type="nucleotide sequence ID" value="NZ_JABFYL010000039.1"/>
</dbReference>
<proteinExistence type="predicted"/>
<organism evidence="1 2">
    <name type="scientific">Mycolicibacterium hippocampi</name>
    <dbReference type="NCBI Taxonomy" id="659824"/>
    <lineage>
        <taxon>Bacteria</taxon>
        <taxon>Bacillati</taxon>
        <taxon>Actinomycetota</taxon>
        <taxon>Actinomycetes</taxon>
        <taxon>Mycobacteriales</taxon>
        <taxon>Mycobacteriaceae</taxon>
        <taxon>Mycolicibacterium</taxon>
    </lineage>
</organism>
<evidence type="ECO:0008006" key="3">
    <source>
        <dbReference type="Google" id="ProtNLM"/>
    </source>
</evidence>
<dbReference type="EMBL" id="JABFYL010000039">
    <property type="protein sequence ID" value="NVN51615.1"/>
    <property type="molecule type" value="Genomic_DNA"/>
</dbReference>
<gene>
    <name evidence="1" type="ORF">HLY00_1602</name>
</gene>
<name>A0A850PVI7_9MYCO</name>
<evidence type="ECO:0000313" key="1">
    <source>
        <dbReference type="EMBL" id="NVN51615.1"/>
    </source>
</evidence>
<dbReference type="AlphaFoldDB" id="A0A850PVI7"/>
<reference evidence="1 2" key="1">
    <citation type="submission" date="2020-05" db="EMBL/GenBank/DDBJ databases">
        <title>Draft genome sequence of Mycobacterium hippocampi DL, isolated from European seabass, Dicentrarchus labrax, reared in fish farms.</title>
        <authorList>
            <person name="Stathopoulou P."/>
            <person name="Asimakis E."/>
            <person name="Tzokas K."/>
            <person name="Batargias C."/>
            <person name="Tsiamis G."/>
        </authorList>
    </citation>
    <scope>NUCLEOTIDE SEQUENCE [LARGE SCALE GENOMIC DNA]</scope>
    <source>
        <strain evidence="1 2">DL</strain>
    </source>
</reference>
<sequence>MDLNRIWGEVRQVVQTWNAHRSALSSLLSFWHTNSADAIPQSTTIERFEKATELGEPESLRPPSEYLLLGYTFDDYDRASRWSWRAIREMTAQQVRATMDYALESDNRLVNGTILQRLFDPAQDANENATPVYGLYTGNDGHRPPSYLGKSFAANHSHYLVSGAAEVDSGDIEQLIKTVSEHGFGSEPGSQLILLVNPEQLDRIASFRAGIENATGIFANHDFVPSQGAPAFYTPNEIVGERAPAKFEGLRVAGSFGAAWVIALDDVPEGYMACVATYGNNSPGNCIGVRQHINPNYQGFRVIPGPVPAYPITSAFYTRAFGVGVRRRGQAAVMQIKASGSFDTPDIYSS</sequence>
<comment type="caution">
    <text evidence="1">The sequence shown here is derived from an EMBL/GenBank/DDBJ whole genome shotgun (WGS) entry which is preliminary data.</text>
</comment>